<evidence type="ECO:0000256" key="3">
    <source>
        <dbReference type="PROSITE-ProRule" id="PRU00192"/>
    </source>
</evidence>
<evidence type="ECO:0000259" key="6">
    <source>
        <dbReference type="PROSITE" id="PS50002"/>
    </source>
</evidence>
<dbReference type="GO" id="GO:0003779">
    <property type="term" value="F:actin binding"/>
    <property type="evidence" value="ECO:0007669"/>
    <property type="project" value="TreeGrafter"/>
</dbReference>
<dbReference type="CDD" id="cd01210">
    <property type="entry name" value="PTB_EPS8"/>
    <property type="match status" value="1"/>
</dbReference>
<dbReference type="Gene3D" id="2.30.30.40">
    <property type="entry name" value="SH3 Domains"/>
    <property type="match status" value="1"/>
</dbReference>
<dbReference type="InterPro" id="IPR013761">
    <property type="entry name" value="SAM/pointed_sf"/>
</dbReference>
<keyword evidence="7" id="KW-1185">Reference proteome</keyword>
<dbReference type="GO" id="GO:0007266">
    <property type="term" value="P:Rho protein signal transduction"/>
    <property type="evidence" value="ECO:0007669"/>
    <property type="project" value="TreeGrafter"/>
</dbReference>
<protein>
    <submittedName>
        <fullName evidence="8">SH3 domain-containing protein</fullName>
    </submittedName>
</protein>
<proteinExistence type="inferred from homology"/>
<evidence type="ECO:0000256" key="4">
    <source>
        <dbReference type="SAM" id="Coils"/>
    </source>
</evidence>
<sequence>MNYSRGPPMGQHPMNSVPSSPKGFGSRSGSAISLPNRGNIPPNMYGPPPSNSVRRRGPSVDPMDNSPSYYVEHLATFAVGRQFGLQYPSDGVRKLKQMERNSAIWAQPMILKLTPTMVSVEDENGDLVEQFPMDLVCDPTAHQSNDSQDMYNNILLFIVNEDTRGGRKGANPTEMHIFQCTRVSARDVANDMILYLQGKYDRVKGGRRDANITFNSNYAPLPKGNHNSEYRLPPQVMNQEDFGEDGTEFFECDVNTLNHCFDDIEKFVARIQSAALAQREIELQQQRLRNQRSSSKSRFGSGPNPVEMNGILHLRAQLPHQQEFYEVLQKFKLSFNLLAKLKSHIHEPNAPELLHFLFTPLTVILDASKWGLGRNIAEQVISPLISRDAKDLLQNCLTSKETDVWMSLGSAWRIPPEEWNGPLPIPYRPVFMDGFAPYGVVQAPGIDQQHSSRQYSGMQMSGPNTPMPIHRGVSAPPLKSSGSYNSYYGPQQRTGPFNNGMMPSSRAASREHSIDNVLEIERMKLEQERLRFEQEKIRERERRLREDEERLRREEERIKRERMKQEELHIKEIYENHSVASDNGNYGNRGSYVSPQQHTNGSVISKRSSSEFKPTSNGGTPRTSTTASINQHRPQSFTNINEQNPRQLEFGEELLERGVKIVQVTHDRLSGHEKELTVSRGEFLEVINDQKNWWQCRNANGKIGFVPKTILATVQLPQGSGEPSPNIKEQAYKGASSNMYNVQQAHHQPSMPMHNNVHQNGSGPIPGSLIPDDVPEYIRQRQGKQEINVNIIDNIHVKSAPKSSVRSKSTSSIVYSTNNNEKINKTHESRYSNHESKRKSDGYDESELSSTLERAFMKQLCDTVGKLEYRKLNMARDYIHGDNIFVTVKSTEEDLQNWLIAKGFSSKIVKMFEKCNGRNAFLLERDVFKKYCGREADRLYSLLLVEKNRSGYKTYTSRELELLLQHRRKKTEKYNEGEKNEPLQRPPSVLNIMESSDLDDSDYDDLHSTTIEENHNDDKCYHVREIDVDTDSIESYNYIKTEELKQKNANIAFQELYEKYKITTNIPKNDNVKPHLIAAYY</sequence>
<dbReference type="Pfam" id="PF18016">
    <property type="entry name" value="SAM_3"/>
    <property type="match status" value="1"/>
</dbReference>
<organism evidence="7 8">
    <name type="scientific">Parastrongyloides trichosuri</name>
    <name type="common">Possum-specific nematode worm</name>
    <dbReference type="NCBI Taxonomy" id="131310"/>
    <lineage>
        <taxon>Eukaryota</taxon>
        <taxon>Metazoa</taxon>
        <taxon>Ecdysozoa</taxon>
        <taxon>Nematoda</taxon>
        <taxon>Chromadorea</taxon>
        <taxon>Rhabditida</taxon>
        <taxon>Tylenchina</taxon>
        <taxon>Panagrolaimomorpha</taxon>
        <taxon>Strongyloidoidea</taxon>
        <taxon>Strongyloididae</taxon>
        <taxon>Parastrongyloides</taxon>
    </lineage>
</organism>
<feature type="region of interest" description="Disordered" evidence="5">
    <location>
        <begin position="579"/>
        <end position="645"/>
    </location>
</feature>
<feature type="compositionally biased region" description="Basic and acidic residues" evidence="5">
    <location>
        <begin position="822"/>
        <end position="842"/>
    </location>
</feature>
<evidence type="ECO:0000313" key="7">
    <source>
        <dbReference type="Proteomes" id="UP000038045"/>
    </source>
</evidence>
<dbReference type="GO" id="GO:0005886">
    <property type="term" value="C:plasma membrane"/>
    <property type="evidence" value="ECO:0007669"/>
    <property type="project" value="TreeGrafter"/>
</dbReference>
<dbReference type="InterPro" id="IPR036028">
    <property type="entry name" value="SH3-like_dom_sf"/>
</dbReference>
<dbReference type="Pfam" id="PF08416">
    <property type="entry name" value="PTB"/>
    <property type="match status" value="1"/>
</dbReference>
<dbReference type="InterPro" id="IPR033928">
    <property type="entry name" value="EPS8_PTB"/>
</dbReference>
<comment type="similarity">
    <text evidence="1">Belongs to the EPS8 family.</text>
</comment>
<feature type="domain" description="SH3" evidence="6">
    <location>
        <begin position="657"/>
        <end position="716"/>
    </location>
</feature>
<reference evidence="8" key="1">
    <citation type="submission" date="2017-02" db="UniProtKB">
        <authorList>
            <consortium name="WormBaseParasite"/>
        </authorList>
    </citation>
    <scope>IDENTIFICATION</scope>
</reference>
<feature type="compositionally biased region" description="Low complexity" evidence="5">
    <location>
        <begin position="799"/>
        <end position="816"/>
    </location>
</feature>
<dbReference type="Pfam" id="PF22975">
    <property type="entry name" value="EPS8_2nd"/>
    <property type="match status" value="1"/>
</dbReference>
<dbReference type="InterPro" id="IPR055093">
    <property type="entry name" value="EPS8_2nd"/>
</dbReference>
<dbReference type="WBParaSite" id="PTRK_0001614000.1">
    <property type="protein sequence ID" value="PTRK_0001614000.1"/>
    <property type="gene ID" value="PTRK_0001614000"/>
</dbReference>
<evidence type="ECO:0000256" key="1">
    <source>
        <dbReference type="ARBA" id="ARBA00006197"/>
    </source>
</evidence>
<dbReference type="InterPro" id="IPR041418">
    <property type="entry name" value="SAM_3"/>
</dbReference>
<dbReference type="SUPFAM" id="SSF50729">
    <property type="entry name" value="PH domain-like"/>
    <property type="match status" value="1"/>
</dbReference>
<dbReference type="PANTHER" id="PTHR12287">
    <property type="entry name" value="EPIDERMAL GROWTH FACTOR RECEPTOR KINASE SUBSTRATE EPS8-RELATED PROTEIN"/>
    <property type="match status" value="1"/>
</dbReference>
<evidence type="ECO:0000313" key="8">
    <source>
        <dbReference type="WBParaSite" id="PTRK_0001614000.1"/>
    </source>
</evidence>
<dbReference type="InterPro" id="IPR011993">
    <property type="entry name" value="PH-like_dom_sf"/>
</dbReference>
<name>A0A0N5A3D4_PARTI</name>
<dbReference type="InterPro" id="IPR039801">
    <property type="entry name" value="EPS8-like"/>
</dbReference>
<feature type="coiled-coil region" evidence="4">
    <location>
        <begin position="520"/>
        <end position="571"/>
    </location>
</feature>
<keyword evidence="2 3" id="KW-0728">SH3 domain</keyword>
<feature type="region of interest" description="Disordered" evidence="5">
    <location>
        <begin position="799"/>
        <end position="845"/>
    </location>
</feature>
<dbReference type="AlphaFoldDB" id="A0A0N5A3D4"/>
<dbReference type="Gene3D" id="1.10.150.50">
    <property type="entry name" value="Transcription Factor, Ets-1"/>
    <property type="match status" value="1"/>
</dbReference>
<dbReference type="SUPFAM" id="SSF50044">
    <property type="entry name" value="SH3-domain"/>
    <property type="match status" value="1"/>
</dbReference>
<feature type="region of interest" description="Disordered" evidence="5">
    <location>
        <begin position="490"/>
        <end position="510"/>
    </location>
</feature>
<dbReference type="InterPro" id="IPR006020">
    <property type="entry name" value="PTB/PI_dom"/>
</dbReference>
<dbReference type="Pfam" id="PF00018">
    <property type="entry name" value="SH3_1"/>
    <property type="match status" value="1"/>
</dbReference>
<dbReference type="GO" id="GO:0035023">
    <property type="term" value="P:regulation of Rho protein signal transduction"/>
    <property type="evidence" value="ECO:0007669"/>
    <property type="project" value="TreeGrafter"/>
</dbReference>
<dbReference type="PANTHER" id="PTHR12287:SF23">
    <property type="entry name" value="AROUSER, ISOFORM A-RELATED"/>
    <property type="match status" value="1"/>
</dbReference>
<dbReference type="Gene3D" id="2.30.29.30">
    <property type="entry name" value="Pleckstrin-homology domain (PH domain)/Phosphotyrosine-binding domain (PTB)"/>
    <property type="match status" value="1"/>
</dbReference>
<evidence type="ECO:0000256" key="5">
    <source>
        <dbReference type="SAM" id="MobiDB-lite"/>
    </source>
</evidence>
<dbReference type="InterPro" id="IPR001452">
    <property type="entry name" value="SH3_domain"/>
</dbReference>
<dbReference type="STRING" id="131310.A0A0N5A3D4"/>
<accession>A0A0N5A3D4</accession>
<feature type="region of interest" description="Disordered" evidence="5">
    <location>
        <begin position="1"/>
        <end position="65"/>
    </location>
</feature>
<dbReference type="Proteomes" id="UP000038045">
    <property type="component" value="Unplaced"/>
</dbReference>
<evidence type="ECO:0000256" key="2">
    <source>
        <dbReference type="ARBA" id="ARBA00022443"/>
    </source>
</evidence>
<dbReference type="SMART" id="SM00462">
    <property type="entry name" value="PTB"/>
    <property type="match status" value="1"/>
</dbReference>
<dbReference type="FunFam" id="2.30.29.30:FF:000289">
    <property type="entry name" value="Epidermal growth factor receptor kinase substrate 8"/>
    <property type="match status" value="1"/>
</dbReference>
<dbReference type="PROSITE" id="PS50002">
    <property type="entry name" value="SH3"/>
    <property type="match status" value="1"/>
</dbReference>
<keyword evidence="4" id="KW-0175">Coiled coil</keyword>
<dbReference type="SMART" id="SM00326">
    <property type="entry name" value="SH3"/>
    <property type="match status" value="1"/>
</dbReference>
<dbReference type="InterPro" id="IPR013625">
    <property type="entry name" value="PTB"/>
</dbReference>